<dbReference type="CDD" id="cd17932">
    <property type="entry name" value="DEXQc_UvrD"/>
    <property type="match status" value="1"/>
</dbReference>
<comment type="similarity">
    <text evidence="1">Belongs to the helicase family. UvrD subfamily.</text>
</comment>
<dbReference type="EC" id="5.6.2.4" evidence="9"/>
<comment type="catalytic activity">
    <reaction evidence="8">
        <text>Couples ATP hydrolysis with the unwinding of duplex DNA by translocating in the 3'-5' direction.</text>
        <dbReference type="EC" id="5.6.2.4"/>
    </reaction>
</comment>
<comment type="catalytic activity">
    <reaction evidence="10">
        <text>ATP + H2O = ADP + phosphate + H(+)</text>
        <dbReference type="Rhea" id="RHEA:13065"/>
        <dbReference type="ChEBI" id="CHEBI:15377"/>
        <dbReference type="ChEBI" id="CHEBI:15378"/>
        <dbReference type="ChEBI" id="CHEBI:30616"/>
        <dbReference type="ChEBI" id="CHEBI:43474"/>
        <dbReference type="ChEBI" id="CHEBI:456216"/>
        <dbReference type="EC" id="5.6.2.4"/>
    </reaction>
</comment>
<keyword evidence="6" id="KW-0238">DNA-binding</keyword>
<dbReference type="GO" id="GO:0005524">
    <property type="term" value="F:ATP binding"/>
    <property type="evidence" value="ECO:0007669"/>
    <property type="project" value="UniProtKB-UniRule"/>
</dbReference>
<proteinExistence type="inferred from homology"/>
<dbReference type="RefSeq" id="WP_127759198.1">
    <property type="nucleotide sequence ID" value="NZ_CP026095.1"/>
</dbReference>
<dbReference type="InterPro" id="IPR000212">
    <property type="entry name" value="DNA_helicase_UvrD/REP"/>
</dbReference>
<evidence type="ECO:0000256" key="3">
    <source>
        <dbReference type="ARBA" id="ARBA00022801"/>
    </source>
</evidence>
<dbReference type="AlphaFoldDB" id="A0A3Q9RKP3"/>
<evidence type="ECO:0000256" key="11">
    <source>
        <dbReference type="PROSITE-ProRule" id="PRU00560"/>
    </source>
</evidence>
<evidence type="ECO:0000256" key="1">
    <source>
        <dbReference type="ARBA" id="ARBA00009922"/>
    </source>
</evidence>
<dbReference type="PANTHER" id="PTHR11070">
    <property type="entry name" value="UVRD / RECB / PCRA DNA HELICASE FAMILY MEMBER"/>
    <property type="match status" value="1"/>
</dbReference>
<dbReference type="Pfam" id="PF13361">
    <property type="entry name" value="UvrD_C"/>
    <property type="match status" value="2"/>
</dbReference>
<accession>A0A3Q9RKP3</accession>
<dbReference type="KEGG" id="pasa:BAOM_0920"/>
<keyword evidence="5 11" id="KW-0067">ATP-binding</keyword>
<dbReference type="Gene3D" id="1.10.10.160">
    <property type="match status" value="1"/>
</dbReference>
<keyword evidence="3 11" id="KW-0378">Hydrolase</keyword>
<dbReference type="PROSITE" id="PS51198">
    <property type="entry name" value="UVRD_HELICASE_ATP_BIND"/>
    <property type="match status" value="1"/>
</dbReference>
<evidence type="ECO:0000256" key="2">
    <source>
        <dbReference type="ARBA" id="ARBA00022741"/>
    </source>
</evidence>
<dbReference type="InterPro" id="IPR014017">
    <property type="entry name" value="DNA_helicase_UvrD-like_C"/>
</dbReference>
<keyword evidence="4 11" id="KW-0347">Helicase</keyword>
<organism evidence="13 14">
    <name type="scientific">Peribacillus asahii</name>
    <dbReference type="NCBI Taxonomy" id="228899"/>
    <lineage>
        <taxon>Bacteria</taxon>
        <taxon>Bacillati</taxon>
        <taxon>Bacillota</taxon>
        <taxon>Bacilli</taxon>
        <taxon>Bacillales</taxon>
        <taxon>Bacillaceae</taxon>
        <taxon>Peribacillus</taxon>
    </lineage>
</organism>
<sequence>MNETYLEKVKMLENDREQTIAYNSKGSIVIKAGPGSGKTNVLTLKMAKLLKEKIKFPRKVACITFSNEATKEIKERVQQLIDYDKNNSFIGTIHSFCLSQILKPYVKLFEYGINKDFKIISKEDKAKWIDEIKENLSISPDMLSITEIDKERTYMIEGDSQVSIEIFDIALRVAKAFEQRLLENNMVDFISMVKIATEMIQNEPYLRKCLEAKFPYILIDEYQDLGKPLHEMVLTLIQKTNIKIVVVGDPNQTIYGFNGAIPAYLLELENIEKFESVELKNNYRSHQKILDISSNTMNLPAGFFNAKKLVKKAPEINLIKLKGDHIAQYQYIADEIIPTCLEKGIEYSKIAILIRAKNKVKDCQKILEQNGIPHYVMVFDFNRGKFIRFLEDSAAWILNNRKIYFKDLFNEWITFKYDTAPSSKIVNEERIFLYLTLINSKEHISNLVEWVKYIFINLDLKKNIVSSSRHIDDTKDLRAFVKFITENKEKLDIEKFSNLGVQGDTVSLLTMHSSKGLEYEVVIMPAMEEGTFPFYRVKESEMEEEKRIFFVSLTRAESICYFLMSKSLSGYRKEPSRFIKDIDFTSIKEE</sequence>
<dbReference type="OrthoDB" id="9765670at2"/>
<dbReference type="InterPro" id="IPR013986">
    <property type="entry name" value="DExx_box_DNA_helicase_dom_sf"/>
</dbReference>
<dbReference type="SUPFAM" id="SSF52540">
    <property type="entry name" value="P-loop containing nucleoside triphosphate hydrolases"/>
    <property type="match status" value="1"/>
</dbReference>
<dbReference type="InterPro" id="IPR014016">
    <property type="entry name" value="UvrD-like_ATP-bd"/>
</dbReference>
<evidence type="ECO:0000256" key="6">
    <source>
        <dbReference type="ARBA" id="ARBA00023125"/>
    </source>
</evidence>
<dbReference type="GO" id="GO:0003677">
    <property type="term" value="F:DNA binding"/>
    <property type="evidence" value="ECO:0007669"/>
    <property type="project" value="UniProtKB-KW"/>
</dbReference>
<keyword evidence="7" id="KW-0413">Isomerase</keyword>
<evidence type="ECO:0000256" key="5">
    <source>
        <dbReference type="ARBA" id="ARBA00022840"/>
    </source>
</evidence>
<evidence type="ECO:0000259" key="12">
    <source>
        <dbReference type="PROSITE" id="PS51198"/>
    </source>
</evidence>
<reference evidence="13 14" key="1">
    <citation type="submission" date="2018-01" db="EMBL/GenBank/DDBJ databases">
        <title>Bacillus asahii Genome sequencing and assembly.</title>
        <authorList>
            <person name="Jiang H."/>
            <person name="Feng Y."/>
            <person name="Zhao F."/>
            <person name="Lin X."/>
        </authorList>
    </citation>
    <scope>NUCLEOTIDE SEQUENCE [LARGE SCALE GENOMIC DNA]</scope>
    <source>
        <strain evidence="13 14">OM18</strain>
    </source>
</reference>
<dbReference type="Proteomes" id="UP000283095">
    <property type="component" value="Chromosome"/>
</dbReference>
<dbReference type="GO" id="GO:0016887">
    <property type="term" value="F:ATP hydrolysis activity"/>
    <property type="evidence" value="ECO:0007669"/>
    <property type="project" value="RHEA"/>
</dbReference>
<protein>
    <recommendedName>
        <fullName evidence="9">DNA 3'-5' helicase</fullName>
        <ecNumber evidence="9">5.6.2.4</ecNumber>
    </recommendedName>
</protein>
<name>A0A3Q9RKP3_9BACI</name>
<gene>
    <name evidence="13" type="primary">uvrD</name>
    <name evidence="13" type="ORF">BAOM_0920</name>
</gene>
<dbReference type="PANTHER" id="PTHR11070:SF2">
    <property type="entry name" value="ATP-DEPENDENT DNA HELICASE SRS2"/>
    <property type="match status" value="1"/>
</dbReference>
<evidence type="ECO:0000256" key="8">
    <source>
        <dbReference type="ARBA" id="ARBA00034617"/>
    </source>
</evidence>
<dbReference type="Gene3D" id="3.40.50.300">
    <property type="entry name" value="P-loop containing nucleotide triphosphate hydrolases"/>
    <property type="match status" value="3"/>
</dbReference>
<evidence type="ECO:0000256" key="7">
    <source>
        <dbReference type="ARBA" id="ARBA00023235"/>
    </source>
</evidence>
<evidence type="ECO:0000313" key="13">
    <source>
        <dbReference type="EMBL" id="AZV41531.1"/>
    </source>
</evidence>
<dbReference type="EMBL" id="CP026095">
    <property type="protein sequence ID" value="AZV41531.1"/>
    <property type="molecule type" value="Genomic_DNA"/>
</dbReference>
<dbReference type="InterPro" id="IPR027417">
    <property type="entry name" value="P-loop_NTPase"/>
</dbReference>
<evidence type="ECO:0000313" key="14">
    <source>
        <dbReference type="Proteomes" id="UP000283095"/>
    </source>
</evidence>
<evidence type="ECO:0000256" key="9">
    <source>
        <dbReference type="ARBA" id="ARBA00034808"/>
    </source>
</evidence>
<evidence type="ECO:0000256" key="10">
    <source>
        <dbReference type="ARBA" id="ARBA00048988"/>
    </source>
</evidence>
<keyword evidence="2 11" id="KW-0547">Nucleotide-binding</keyword>
<evidence type="ECO:0000256" key="4">
    <source>
        <dbReference type="ARBA" id="ARBA00022806"/>
    </source>
</evidence>
<feature type="domain" description="UvrD-like helicase ATP-binding" evidence="12">
    <location>
        <begin position="11"/>
        <end position="286"/>
    </location>
</feature>
<dbReference type="GO" id="GO:0043138">
    <property type="term" value="F:3'-5' DNA helicase activity"/>
    <property type="evidence" value="ECO:0007669"/>
    <property type="project" value="UniProtKB-EC"/>
</dbReference>
<dbReference type="GO" id="GO:0000725">
    <property type="term" value="P:recombinational repair"/>
    <property type="evidence" value="ECO:0007669"/>
    <property type="project" value="TreeGrafter"/>
</dbReference>
<dbReference type="Pfam" id="PF00580">
    <property type="entry name" value="UvrD-helicase"/>
    <property type="match status" value="1"/>
</dbReference>
<feature type="binding site" evidence="11">
    <location>
        <begin position="32"/>
        <end position="39"/>
    </location>
    <ligand>
        <name>ATP</name>
        <dbReference type="ChEBI" id="CHEBI:30616"/>
    </ligand>
</feature>